<dbReference type="PROSITE" id="PS01117">
    <property type="entry name" value="HTH_MARR_1"/>
    <property type="match status" value="1"/>
</dbReference>
<dbReference type="PANTHER" id="PTHR39515:SF2">
    <property type="entry name" value="HTH-TYPE TRANSCRIPTIONAL REGULATOR RV0880"/>
    <property type="match status" value="1"/>
</dbReference>
<keyword evidence="6" id="KW-1185">Reference proteome</keyword>
<evidence type="ECO:0000256" key="1">
    <source>
        <dbReference type="ARBA" id="ARBA00023015"/>
    </source>
</evidence>
<dbReference type="EMBL" id="BAABIB010000055">
    <property type="protein sequence ID" value="GAA5160651.1"/>
    <property type="molecule type" value="Genomic_DNA"/>
</dbReference>
<organism evidence="5 6">
    <name type="scientific">Amycolatopsis dongchuanensis</name>
    <dbReference type="NCBI Taxonomy" id="1070866"/>
    <lineage>
        <taxon>Bacteria</taxon>
        <taxon>Bacillati</taxon>
        <taxon>Actinomycetota</taxon>
        <taxon>Actinomycetes</taxon>
        <taxon>Pseudonocardiales</taxon>
        <taxon>Pseudonocardiaceae</taxon>
        <taxon>Amycolatopsis</taxon>
    </lineage>
</organism>
<evidence type="ECO:0000313" key="5">
    <source>
        <dbReference type="EMBL" id="GAA5160651.1"/>
    </source>
</evidence>
<dbReference type="InterPro" id="IPR000835">
    <property type="entry name" value="HTH_MarR-typ"/>
</dbReference>
<dbReference type="InterPro" id="IPR023187">
    <property type="entry name" value="Tscrpt_reg_MarR-type_CS"/>
</dbReference>
<dbReference type="Proteomes" id="UP001500192">
    <property type="component" value="Unassembled WGS sequence"/>
</dbReference>
<protein>
    <submittedName>
        <fullName evidence="5">Helix-turn-helix domain-containing protein</fullName>
    </submittedName>
</protein>
<keyword evidence="2" id="KW-0238">DNA-binding</keyword>
<proteinExistence type="predicted"/>
<evidence type="ECO:0000256" key="2">
    <source>
        <dbReference type="ARBA" id="ARBA00023125"/>
    </source>
</evidence>
<reference evidence="6" key="1">
    <citation type="journal article" date="2019" name="Int. J. Syst. Evol. Microbiol.">
        <title>The Global Catalogue of Microorganisms (GCM) 10K type strain sequencing project: providing services to taxonomists for standard genome sequencing and annotation.</title>
        <authorList>
            <consortium name="The Broad Institute Genomics Platform"/>
            <consortium name="The Broad Institute Genome Sequencing Center for Infectious Disease"/>
            <person name="Wu L."/>
            <person name="Ma J."/>
        </authorList>
    </citation>
    <scope>NUCLEOTIDE SEQUENCE [LARGE SCALE GENOMIC DNA]</scope>
    <source>
        <strain evidence="6">JCM 18054</strain>
    </source>
</reference>
<dbReference type="Pfam" id="PF12802">
    <property type="entry name" value="MarR_2"/>
    <property type="match status" value="1"/>
</dbReference>
<dbReference type="InterPro" id="IPR036388">
    <property type="entry name" value="WH-like_DNA-bd_sf"/>
</dbReference>
<keyword evidence="1" id="KW-0805">Transcription regulation</keyword>
<accession>A0ABP9QEJ5</accession>
<dbReference type="InterPro" id="IPR052526">
    <property type="entry name" value="HTH-type_Bedaq_tolerance"/>
</dbReference>
<comment type="caution">
    <text evidence="5">The sequence shown here is derived from an EMBL/GenBank/DDBJ whole genome shotgun (WGS) entry which is preliminary data.</text>
</comment>
<sequence>MADVPPARRPSVKVSAKLARRLRASAGGFVRSARSADRMSPVMAGVLDLLHRHGPMTTADLAALRKVRHQTMSTTVADLVESGLVETGPHPDDRRKKLNSLTEAGREALARDAEQREAVLARAISESLSKEDVEALTNGLAVLERLTAALDERSGGTEGPFVTGDW</sequence>
<gene>
    <name evidence="5" type="ORF">GCM10023214_24810</name>
</gene>
<dbReference type="PROSITE" id="PS50995">
    <property type="entry name" value="HTH_MARR_2"/>
    <property type="match status" value="1"/>
</dbReference>
<evidence type="ECO:0000259" key="4">
    <source>
        <dbReference type="PROSITE" id="PS50995"/>
    </source>
</evidence>
<evidence type="ECO:0000256" key="3">
    <source>
        <dbReference type="ARBA" id="ARBA00023163"/>
    </source>
</evidence>
<dbReference type="PANTHER" id="PTHR39515">
    <property type="entry name" value="CONSERVED PROTEIN"/>
    <property type="match status" value="1"/>
</dbReference>
<dbReference type="SMART" id="SM00347">
    <property type="entry name" value="HTH_MARR"/>
    <property type="match status" value="1"/>
</dbReference>
<dbReference type="SUPFAM" id="SSF46785">
    <property type="entry name" value="Winged helix' DNA-binding domain"/>
    <property type="match status" value="1"/>
</dbReference>
<dbReference type="InterPro" id="IPR036390">
    <property type="entry name" value="WH_DNA-bd_sf"/>
</dbReference>
<dbReference type="Gene3D" id="1.10.10.10">
    <property type="entry name" value="Winged helix-like DNA-binding domain superfamily/Winged helix DNA-binding domain"/>
    <property type="match status" value="1"/>
</dbReference>
<name>A0ABP9QEJ5_9PSEU</name>
<keyword evidence="3" id="KW-0804">Transcription</keyword>
<evidence type="ECO:0000313" key="6">
    <source>
        <dbReference type="Proteomes" id="UP001500192"/>
    </source>
</evidence>
<feature type="domain" description="HTH marR-type" evidence="4">
    <location>
        <begin position="15"/>
        <end position="145"/>
    </location>
</feature>